<gene>
    <name evidence="10" type="primary">Tret1-L21</name>
    <name evidence="10" type="ORF">Hamer_G022696</name>
</gene>
<dbReference type="EMBL" id="JAHLQT010023675">
    <property type="protein sequence ID" value="KAG7165779.1"/>
    <property type="molecule type" value="Genomic_DNA"/>
</dbReference>
<evidence type="ECO:0000256" key="6">
    <source>
        <dbReference type="ARBA" id="ARBA00022989"/>
    </source>
</evidence>
<dbReference type="PROSITE" id="PS50850">
    <property type="entry name" value="MFS"/>
    <property type="match status" value="1"/>
</dbReference>
<feature type="transmembrane region" description="Helical" evidence="8">
    <location>
        <begin position="370"/>
        <end position="395"/>
    </location>
</feature>
<feature type="transmembrane region" description="Helical" evidence="8">
    <location>
        <begin position="127"/>
        <end position="150"/>
    </location>
</feature>
<evidence type="ECO:0000256" key="4">
    <source>
        <dbReference type="ARBA" id="ARBA00022597"/>
    </source>
</evidence>
<organism evidence="10 11">
    <name type="scientific">Homarus americanus</name>
    <name type="common">American lobster</name>
    <dbReference type="NCBI Taxonomy" id="6706"/>
    <lineage>
        <taxon>Eukaryota</taxon>
        <taxon>Metazoa</taxon>
        <taxon>Ecdysozoa</taxon>
        <taxon>Arthropoda</taxon>
        <taxon>Crustacea</taxon>
        <taxon>Multicrustacea</taxon>
        <taxon>Malacostraca</taxon>
        <taxon>Eumalacostraca</taxon>
        <taxon>Eucarida</taxon>
        <taxon>Decapoda</taxon>
        <taxon>Pleocyemata</taxon>
        <taxon>Astacidea</taxon>
        <taxon>Nephropoidea</taxon>
        <taxon>Nephropidae</taxon>
        <taxon>Homarus</taxon>
    </lineage>
</organism>
<dbReference type="FunFam" id="1.20.1250.20:FF:000218">
    <property type="entry name" value="facilitated trehalose transporter Tret1"/>
    <property type="match status" value="1"/>
</dbReference>
<feature type="transmembrane region" description="Helical" evidence="8">
    <location>
        <begin position="337"/>
        <end position="358"/>
    </location>
</feature>
<evidence type="ECO:0000256" key="8">
    <source>
        <dbReference type="SAM" id="Phobius"/>
    </source>
</evidence>
<dbReference type="InterPro" id="IPR020846">
    <property type="entry name" value="MFS_dom"/>
</dbReference>
<feature type="transmembrane region" description="Helical" evidence="8">
    <location>
        <begin position="270"/>
        <end position="296"/>
    </location>
</feature>
<proteinExistence type="predicted"/>
<feature type="transmembrane region" description="Helical" evidence="8">
    <location>
        <begin position="308"/>
        <end position="330"/>
    </location>
</feature>
<feature type="transmembrane region" description="Helical" evidence="8">
    <location>
        <begin position="162"/>
        <end position="182"/>
    </location>
</feature>
<dbReference type="AlphaFoldDB" id="A0A8J5K1N5"/>
<reference evidence="10" key="1">
    <citation type="journal article" date="2021" name="Sci. Adv.">
        <title>The American lobster genome reveals insights on longevity, neural, and immune adaptations.</title>
        <authorList>
            <person name="Polinski J.M."/>
            <person name="Zimin A.V."/>
            <person name="Clark K.F."/>
            <person name="Kohn A.B."/>
            <person name="Sadowski N."/>
            <person name="Timp W."/>
            <person name="Ptitsyn A."/>
            <person name="Khanna P."/>
            <person name="Romanova D.Y."/>
            <person name="Williams P."/>
            <person name="Greenwood S.J."/>
            <person name="Moroz L.L."/>
            <person name="Walt D.R."/>
            <person name="Bodnar A.G."/>
        </authorList>
    </citation>
    <scope>NUCLEOTIDE SEQUENCE</scope>
    <source>
        <strain evidence="10">GMGI-L3</strain>
    </source>
</reference>
<sequence>MEVEEVRHHIAPGAENTGRGVPTIVLAVVSSGLLSSGIWAVSGYSVVILPQVRNTNATFILSPSQASWFATLPLFMCIPGSLLGGMVGEWAGPKRLMLVLAPVLAFFCMSLHVASWKVIQRAGAAHAFLMGIRVIQSIIVAVLVPANTVYISEITDARNRGWLASLAEAWVTLGFLLCYLIGNYLHWYTAAWVLPLITTVPSFFCLLMAPETPPWLIRNGKIREAKFSLLQLRGSLVTAEKELKELRKCVRKGNDSWYHSLLLLKRKSNLIPLIISLLIVVLKELSGLSVMSIYIVRIFQLTGVGFNPFWSSFNVGLVRLVFNLIGSVLLHHLPRKFLLIGGALFSSVGTMAIGIFFFLQYKGCDLMQVIWLPLAGMIVYILGISAGVQPSSWVVATEILPGPVRSLGLGVSVTCYAISSFFVSKTFEDVQKILGLHGLFWSYTLGCLTNVLFVAFFVPETRGKSLEDIEKTWARSSESVQIKVPDEEIRFTQ</sequence>
<keyword evidence="11" id="KW-1185">Reference proteome</keyword>
<evidence type="ECO:0000256" key="3">
    <source>
        <dbReference type="ARBA" id="ARBA00022475"/>
    </source>
</evidence>
<protein>
    <submittedName>
        <fullName evidence="10">Facilitated trehalose transporter Tret1-like 21</fullName>
    </submittedName>
</protein>
<feature type="transmembrane region" description="Helical" evidence="8">
    <location>
        <begin position="439"/>
        <end position="458"/>
    </location>
</feature>
<keyword evidence="3" id="KW-1003">Cell membrane</keyword>
<feature type="transmembrane region" description="Helical" evidence="8">
    <location>
        <begin position="96"/>
        <end position="115"/>
    </location>
</feature>
<dbReference type="PANTHER" id="PTHR48021">
    <property type="match status" value="1"/>
</dbReference>
<evidence type="ECO:0000313" key="11">
    <source>
        <dbReference type="Proteomes" id="UP000747542"/>
    </source>
</evidence>
<evidence type="ECO:0000256" key="2">
    <source>
        <dbReference type="ARBA" id="ARBA00022448"/>
    </source>
</evidence>
<keyword evidence="2" id="KW-0813">Transport</keyword>
<dbReference type="InterPro" id="IPR050549">
    <property type="entry name" value="MFS_Trehalose_Transporter"/>
</dbReference>
<comment type="caution">
    <text evidence="10">The sequence shown here is derived from an EMBL/GenBank/DDBJ whole genome shotgun (WGS) entry which is preliminary data.</text>
</comment>
<accession>A0A8J5K1N5</accession>
<evidence type="ECO:0000259" key="9">
    <source>
        <dbReference type="PROSITE" id="PS50850"/>
    </source>
</evidence>
<evidence type="ECO:0000313" key="10">
    <source>
        <dbReference type="EMBL" id="KAG7165779.1"/>
    </source>
</evidence>
<dbReference type="GO" id="GO:0022857">
    <property type="term" value="F:transmembrane transporter activity"/>
    <property type="evidence" value="ECO:0007669"/>
    <property type="project" value="InterPro"/>
</dbReference>
<name>A0A8J5K1N5_HOMAM</name>
<feature type="transmembrane region" description="Helical" evidence="8">
    <location>
        <begin position="66"/>
        <end position="84"/>
    </location>
</feature>
<dbReference type="OrthoDB" id="6612291at2759"/>
<dbReference type="Pfam" id="PF00083">
    <property type="entry name" value="Sugar_tr"/>
    <property type="match status" value="1"/>
</dbReference>
<comment type="subcellular location">
    <subcellularLocation>
        <location evidence="1">Cell membrane</location>
        <topology evidence="1">Multi-pass membrane protein</topology>
    </subcellularLocation>
</comment>
<evidence type="ECO:0000256" key="7">
    <source>
        <dbReference type="ARBA" id="ARBA00023136"/>
    </source>
</evidence>
<keyword evidence="6 8" id="KW-1133">Transmembrane helix</keyword>
<feature type="domain" description="Major facilitator superfamily (MFS) profile" evidence="9">
    <location>
        <begin position="23"/>
        <end position="462"/>
    </location>
</feature>
<feature type="transmembrane region" description="Helical" evidence="8">
    <location>
        <begin position="407"/>
        <end position="427"/>
    </location>
</feature>
<dbReference type="PANTHER" id="PTHR48021:SF1">
    <property type="entry name" value="GH07001P-RELATED"/>
    <property type="match status" value="1"/>
</dbReference>
<dbReference type="InterPro" id="IPR005828">
    <property type="entry name" value="MFS_sugar_transport-like"/>
</dbReference>
<keyword evidence="5 8" id="KW-0812">Transmembrane</keyword>
<keyword evidence="7 8" id="KW-0472">Membrane</keyword>
<keyword evidence="4" id="KW-0762">Sugar transport</keyword>
<feature type="transmembrane region" description="Helical" evidence="8">
    <location>
        <begin position="21"/>
        <end position="46"/>
    </location>
</feature>
<evidence type="ECO:0000256" key="5">
    <source>
        <dbReference type="ARBA" id="ARBA00022692"/>
    </source>
</evidence>
<feature type="transmembrane region" description="Helical" evidence="8">
    <location>
        <begin position="188"/>
        <end position="209"/>
    </location>
</feature>
<dbReference type="GO" id="GO:0005886">
    <property type="term" value="C:plasma membrane"/>
    <property type="evidence" value="ECO:0007669"/>
    <property type="project" value="UniProtKB-SubCell"/>
</dbReference>
<evidence type="ECO:0000256" key="1">
    <source>
        <dbReference type="ARBA" id="ARBA00004651"/>
    </source>
</evidence>
<dbReference type="Proteomes" id="UP000747542">
    <property type="component" value="Unassembled WGS sequence"/>
</dbReference>